<dbReference type="RefSeq" id="WP_013495954.1">
    <property type="nucleotide sequence ID" value="NC_014831.1"/>
</dbReference>
<evidence type="ECO:0000259" key="6">
    <source>
        <dbReference type="Pfam" id="PF12698"/>
    </source>
</evidence>
<protein>
    <recommendedName>
        <fullName evidence="6">ABC-2 type transporter transmembrane domain-containing protein</fullName>
    </recommendedName>
</protein>
<dbReference type="STRING" id="644966.Tmar_1542"/>
<dbReference type="GO" id="GO:0140359">
    <property type="term" value="F:ABC-type transporter activity"/>
    <property type="evidence" value="ECO:0007669"/>
    <property type="project" value="InterPro"/>
</dbReference>
<feature type="transmembrane region" description="Helical" evidence="5">
    <location>
        <begin position="369"/>
        <end position="390"/>
    </location>
</feature>
<dbReference type="HOGENOM" id="CLU_046841_2_1_9"/>
<dbReference type="GO" id="GO:0016020">
    <property type="term" value="C:membrane"/>
    <property type="evidence" value="ECO:0007669"/>
    <property type="project" value="UniProtKB-SubCell"/>
</dbReference>
<dbReference type="PANTHER" id="PTHR43471:SF3">
    <property type="entry name" value="ABC TRANSPORTER PERMEASE PROTEIN NATB"/>
    <property type="match status" value="1"/>
</dbReference>
<comment type="subcellular location">
    <subcellularLocation>
        <location evidence="1">Membrane</location>
        <topology evidence="1">Multi-pass membrane protein</topology>
    </subcellularLocation>
</comment>
<proteinExistence type="predicted"/>
<feature type="domain" description="ABC-2 type transporter transmembrane" evidence="6">
    <location>
        <begin position="25"/>
        <end position="384"/>
    </location>
</feature>
<feature type="transmembrane region" description="Helical" evidence="5">
    <location>
        <begin position="343"/>
        <end position="362"/>
    </location>
</feature>
<dbReference type="OrthoDB" id="9768837at2"/>
<name>E6SGR7_THEM7</name>
<keyword evidence="3 5" id="KW-1133">Transmembrane helix</keyword>
<dbReference type="Proteomes" id="UP000008915">
    <property type="component" value="Chromosome"/>
</dbReference>
<accession>E6SGR7</accession>
<feature type="transmembrane region" description="Helical" evidence="5">
    <location>
        <begin position="20"/>
        <end position="42"/>
    </location>
</feature>
<keyword evidence="8" id="KW-1185">Reference proteome</keyword>
<evidence type="ECO:0000256" key="2">
    <source>
        <dbReference type="ARBA" id="ARBA00022692"/>
    </source>
</evidence>
<feature type="transmembrane region" description="Helical" evidence="5">
    <location>
        <begin position="279"/>
        <end position="307"/>
    </location>
</feature>
<dbReference type="InterPro" id="IPR013525">
    <property type="entry name" value="ABC2_TM"/>
</dbReference>
<reference evidence="8" key="2">
    <citation type="journal article" date="2010" name="Stand. Genomic Sci.">
        <title>Complete genome sequence of Thermaerobacter marianensis type strain (7p75aT).</title>
        <authorList>
            <person name="Han C."/>
            <person name="Gu W."/>
            <person name="Zhang X."/>
            <person name="Lapidus A."/>
            <person name="Nolan M."/>
            <person name="Copeland A."/>
            <person name="Lucas S."/>
            <person name="Glavina Del Rio T."/>
            <person name="Tice H."/>
            <person name="Cheng J."/>
            <person name="Tapia R."/>
            <person name="Goodwin L."/>
            <person name="Pitluck S."/>
            <person name="Pagani I."/>
            <person name="Ivanova N."/>
            <person name="Mavromatis K."/>
            <person name="Mikhailova N."/>
            <person name="Pati A."/>
            <person name="Chen A."/>
            <person name="Palaniappan K."/>
            <person name="Land M."/>
            <person name="Hauser L."/>
            <person name="Chang Y."/>
            <person name="Jeffries C."/>
            <person name="Schneider S."/>
            <person name="Rohde M."/>
            <person name="Goker M."/>
            <person name="Pukall R."/>
            <person name="Woyke T."/>
            <person name="Bristow J."/>
            <person name="Eisen J."/>
            <person name="Markowitz V."/>
            <person name="Hugenholtz P."/>
            <person name="Kyrpides N."/>
            <person name="Klenk H."/>
            <person name="Detter J."/>
        </authorList>
    </citation>
    <scope>NUCLEOTIDE SEQUENCE [LARGE SCALE GENOMIC DNA]</scope>
    <source>
        <strain evidence="8">ATCC 700841 / DSM 12885 / JCM 10246 / 7p75a</strain>
    </source>
</reference>
<reference evidence="7 8" key="1">
    <citation type="journal article" date="2010" name="Stand. Genomic Sci.">
        <title>Complete genome sequence of Thermaerobacter marianensis type strain (7p75a).</title>
        <authorList>
            <person name="Han C."/>
            <person name="Gu W."/>
            <person name="Zhang X."/>
            <person name="Lapidus A."/>
            <person name="Nolan M."/>
            <person name="Copeland A."/>
            <person name="Lucas S."/>
            <person name="Del Rio T.G."/>
            <person name="Tice H."/>
            <person name="Cheng J.F."/>
            <person name="Tapia R."/>
            <person name="Goodwin L."/>
            <person name="Pitluck S."/>
            <person name="Pagani I."/>
            <person name="Ivanova N."/>
            <person name="Mavromatis K."/>
            <person name="Mikhailova N."/>
            <person name="Pati A."/>
            <person name="Chen A."/>
            <person name="Palaniappan K."/>
            <person name="Land M."/>
            <person name="Hauser L."/>
            <person name="Chang Y.J."/>
            <person name="Jeffries C.D."/>
            <person name="Schneider S."/>
            <person name="Rohde M."/>
            <person name="Goker M."/>
            <person name="Pukall R."/>
            <person name="Woyke T."/>
            <person name="Bristow J."/>
            <person name="Eisen J.A."/>
            <person name="Markowitz V."/>
            <person name="Hugenholtz P."/>
            <person name="Kyrpides N.C."/>
            <person name="Klenk H.P."/>
            <person name="Detter J.C."/>
        </authorList>
    </citation>
    <scope>NUCLEOTIDE SEQUENCE [LARGE SCALE GENOMIC DNA]</scope>
    <source>
        <strain evidence="8">ATCC 700841 / DSM 12885 / JCM 10246 / 7p75a</strain>
    </source>
</reference>
<evidence type="ECO:0000256" key="1">
    <source>
        <dbReference type="ARBA" id="ARBA00004141"/>
    </source>
</evidence>
<dbReference type="eggNOG" id="COG1668">
    <property type="taxonomic scope" value="Bacteria"/>
</dbReference>
<dbReference type="Pfam" id="PF12698">
    <property type="entry name" value="ABC2_membrane_3"/>
    <property type="match status" value="1"/>
</dbReference>
<dbReference type="EMBL" id="CP002344">
    <property type="protein sequence ID" value="ADU51651.1"/>
    <property type="molecule type" value="Genomic_DNA"/>
</dbReference>
<feature type="transmembrane region" description="Helical" evidence="5">
    <location>
        <begin position="186"/>
        <end position="207"/>
    </location>
</feature>
<dbReference type="AlphaFoldDB" id="E6SGR7"/>
<feature type="transmembrane region" description="Helical" evidence="5">
    <location>
        <begin position="235"/>
        <end position="259"/>
    </location>
</feature>
<evidence type="ECO:0000313" key="8">
    <source>
        <dbReference type="Proteomes" id="UP000008915"/>
    </source>
</evidence>
<sequence length="417" mass="44592">MSQFRVLVRREFMEVVRSTAYKVTTAVALLLVAGLAFLPLLIDWLSSLDQQRVAVIDEGTGLAAAVQEVLAQGAPGVRLVVEPWPGPVGEAAVEQAVRHERVDGVLWLRPAAGPEIVSARYVSRVPQPDTVAALSAAVSQAALPLRLQRAGIDPAAFQVVLDPVPVRQVALEPAGEHEESPVTQGLGYLLMFMLYIALAMYGSMALYGVTTEKMSRIAEVLLVATRPGTLLLSKLVGLGAAGLLQFLLMAAVGVGVVLFRGLPGGAMSLPDLHLSGVPLGIWAWLLVFFLLGFLMYSALYAAMGAAVGRPEEVQNASGLPTLVLVVTYIVAAASIAAPDGQVATIASFVPFLTPLIMFVRVVTLDLPPWQPLVGLTVNLVVLWLLLRWAARVYRENLLVQQPFALRRVLGLVRAARP</sequence>
<evidence type="ECO:0000313" key="7">
    <source>
        <dbReference type="EMBL" id="ADU51651.1"/>
    </source>
</evidence>
<keyword evidence="2 5" id="KW-0812">Transmembrane</keyword>
<evidence type="ECO:0000256" key="4">
    <source>
        <dbReference type="ARBA" id="ARBA00023136"/>
    </source>
</evidence>
<dbReference type="PANTHER" id="PTHR43471">
    <property type="entry name" value="ABC TRANSPORTER PERMEASE"/>
    <property type="match status" value="1"/>
</dbReference>
<feature type="transmembrane region" description="Helical" evidence="5">
    <location>
        <begin position="319"/>
        <end position="337"/>
    </location>
</feature>
<evidence type="ECO:0000256" key="3">
    <source>
        <dbReference type="ARBA" id="ARBA00022989"/>
    </source>
</evidence>
<evidence type="ECO:0000256" key="5">
    <source>
        <dbReference type="SAM" id="Phobius"/>
    </source>
</evidence>
<dbReference type="KEGG" id="tmr:Tmar_1542"/>
<organism evidence="7 8">
    <name type="scientific">Thermaerobacter marianensis (strain ATCC 700841 / DSM 12885 / JCM 10246 / 7p75a)</name>
    <dbReference type="NCBI Taxonomy" id="644966"/>
    <lineage>
        <taxon>Bacteria</taxon>
        <taxon>Bacillati</taxon>
        <taxon>Bacillota</taxon>
        <taxon>Clostridia</taxon>
        <taxon>Eubacteriales</taxon>
        <taxon>Clostridiales Family XVII. Incertae Sedis</taxon>
        <taxon>Thermaerobacter</taxon>
    </lineage>
</organism>
<keyword evidence="4 5" id="KW-0472">Membrane</keyword>
<gene>
    <name evidence="7" type="ordered locus">Tmar_1542</name>
</gene>